<reference evidence="6" key="1">
    <citation type="submission" date="2010-09" db="EMBL/GenBank/DDBJ databases">
        <title>The organization of cytoplasmic ribosomal protein genes in microsporidian Nosema bombycis genome.</title>
        <authorList>
            <person name="Liu H."/>
            <person name="Pan G."/>
            <person name="Li T."/>
            <person name="Huang W."/>
            <person name="Zhou Z."/>
        </authorList>
    </citation>
    <scope>NUCLEOTIDE SEQUENCE</scope>
    <source>
        <strain evidence="6">CQ1</strain>
    </source>
</reference>
<keyword evidence="1 4" id="KW-0963">Cytoplasm</keyword>
<evidence type="ECO:0000256" key="2">
    <source>
        <dbReference type="ARBA" id="ARBA00022980"/>
    </source>
</evidence>
<comment type="subunit">
    <text evidence="4">Component of the small ribosomal subunit. Mature ribosomes consist of a small (40S) and a large (60S) subunit. The 40S subunit contains about 33 different proteins and 1 molecule of RNA (18S). The 60S subunit contains about 49 different proteins and 3 molecules of RNA (25S, 5.8S and 5S).</text>
</comment>
<evidence type="ECO:0000256" key="5">
    <source>
        <dbReference type="SAM" id="MobiDB-lite"/>
    </source>
</evidence>
<dbReference type="SMART" id="SM01397">
    <property type="entry name" value="Ribosomal_S3Ae"/>
    <property type="match status" value="1"/>
</dbReference>
<evidence type="ECO:0000256" key="4">
    <source>
        <dbReference type="HAMAP-Rule" id="MF_03122"/>
    </source>
</evidence>
<dbReference type="GO" id="GO:0022627">
    <property type="term" value="C:cytosolic small ribosomal subunit"/>
    <property type="evidence" value="ECO:0007669"/>
    <property type="project" value="UniProtKB-UniRule"/>
</dbReference>
<proteinExistence type="evidence at transcript level"/>
<dbReference type="Pfam" id="PF01015">
    <property type="entry name" value="Ribosomal_S3Ae"/>
    <property type="match status" value="1"/>
</dbReference>
<dbReference type="InterPro" id="IPR027500">
    <property type="entry name" value="Ribosomal_eS1_euk"/>
</dbReference>
<accession>F2X127</accession>
<evidence type="ECO:0000256" key="3">
    <source>
        <dbReference type="ARBA" id="ARBA00023274"/>
    </source>
</evidence>
<protein>
    <recommendedName>
        <fullName evidence="4">Small ribosomal subunit protein eS1</fullName>
    </recommendedName>
</protein>
<dbReference type="GO" id="GO:0003735">
    <property type="term" value="F:structural constituent of ribosome"/>
    <property type="evidence" value="ECO:0007669"/>
    <property type="project" value="UniProtKB-UniRule"/>
</dbReference>
<feature type="modified residue" description="N-acetylalanine; partial" evidence="4">
    <location>
        <position position="2"/>
    </location>
</feature>
<sequence length="235" mass="26410">MAIQPPGSYAKANKKGANRRLNKADSFSRKDWYDLKAPSIFPNSSCGKTFITRTSAKQNVATSLVGRKFAVNHADLTGSAEFAYRKFIFKVADVKGKDCIGVFDGMRLTTDKVKGIVKKWHTLIEAQRDIVSKEGNVYRVTMNAITRRTPNWTKKTCYAKSSEVKKIRKIMFEVIDEELSGGDIQKIIKKLSTDSISRNVEKKGSQIFPLQNVHVIKVKTVKTVSTGIQDENKEE</sequence>
<feature type="compositionally biased region" description="Basic residues" evidence="5">
    <location>
        <begin position="12"/>
        <end position="21"/>
    </location>
</feature>
<comment type="similarity">
    <text evidence="4">Belongs to the eukaryotic ribosomal protein eS1 family.</text>
</comment>
<evidence type="ECO:0000256" key="1">
    <source>
        <dbReference type="ARBA" id="ARBA00022490"/>
    </source>
</evidence>
<feature type="region of interest" description="Disordered" evidence="5">
    <location>
        <begin position="1"/>
        <end position="22"/>
    </location>
</feature>
<name>F2X127_NOSBO</name>
<organism evidence="6">
    <name type="scientific">Nosema bombycis</name>
    <name type="common">Microsporidian parasite</name>
    <name type="synonym">Pebrine of silkworm</name>
    <dbReference type="NCBI Taxonomy" id="27978"/>
    <lineage>
        <taxon>Eukaryota</taxon>
        <taxon>Fungi</taxon>
        <taxon>Fungi incertae sedis</taxon>
        <taxon>Microsporidia</taxon>
        <taxon>Nosematidae</taxon>
        <taxon>Nosema</taxon>
    </lineage>
</organism>
<dbReference type="PANTHER" id="PTHR11830">
    <property type="entry name" value="40S RIBOSOMAL PROTEIN S3A"/>
    <property type="match status" value="1"/>
</dbReference>
<dbReference type="HAMAP" id="MF_03122">
    <property type="entry name" value="Ribosomal_eS1_euk"/>
    <property type="match status" value="1"/>
</dbReference>
<dbReference type="AlphaFoldDB" id="F2X127"/>
<dbReference type="InterPro" id="IPR001593">
    <property type="entry name" value="Ribosomal_eS1"/>
</dbReference>
<dbReference type="OMA" id="TRFKGHE"/>
<dbReference type="VEuPathDB" id="MicrosporidiaDB:NBO_76g0005"/>
<evidence type="ECO:0000313" key="6">
    <source>
        <dbReference type="EMBL" id="ADZ95658.1"/>
    </source>
</evidence>
<gene>
    <name evidence="4" type="primary">RPS1</name>
</gene>
<dbReference type="GO" id="GO:0006412">
    <property type="term" value="P:translation"/>
    <property type="evidence" value="ECO:0007669"/>
    <property type="project" value="UniProtKB-UniRule"/>
</dbReference>
<feature type="initiator methionine" description="Removed" evidence="4">
    <location>
        <position position="1"/>
    </location>
</feature>
<keyword evidence="3 4" id="KW-0687">Ribonucleoprotein</keyword>
<comment type="subcellular location">
    <subcellularLocation>
        <location evidence="4">Cytoplasm</location>
    </subcellularLocation>
</comment>
<keyword evidence="2 4" id="KW-0689">Ribosomal protein</keyword>
<keyword evidence="4" id="KW-0007">Acetylation</keyword>
<dbReference type="EMBL" id="HQ291405">
    <property type="protein sequence ID" value="ADZ95658.1"/>
    <property type="molecule type" value="mRNA"/>
</dbReference>